<evidence type="ECO:0000313" key="7">
    <source>
        <dbReference type="Proteomes" id="UP001368270"/>
    </source>
</evidence>
<feature type="domain" description="MurNAc-LAA" evidence="5">
    <location>
        <begin position="240"/>
        <end position="395"/>
    </location>
</feature>
<dbReference type="SMART" id="SM00646">
    <property type="entry name" value="Ami_3"/>
    <property type="match status" value="1"/>
</dbReference>
<evidence type="ECO:0000259" key="5">
    <source>
        <dbReference type="SMART" id="SM00646"/>
    </source>
</evidence>
<dbReference type="InterPro" id="IPR021731">
    <property type="entry name" value="AMIN_dom"/>
</dbReference>
<dbReference type="PANTHER" id="PTHR30404:SF0">
    <property type="entry name" value="N-ACETYLMURAMOYL-L-ALANINE AMIDASE AMIC"/>
    <property type="match status" value="1"/>
</dbReference>
<name>A0ABU8QCK5_9RHOB</name>
<dbReference type="InterPro" id="IPR002508">
    <property type="entry name" value="MurNAc-LAA_cat"/>
</dbReference>
<dbReference type="SUPFAM" id="SSF53187">
    <property type="entry name" value="Zn-dependent exopeptidases"/>
    <property type="match status" value="1"/>
</dbReference>
<gene>
    <name evidence="6" type="ORF">WG622_02690</name>
</gene>
<feature type="chain" id="PRO_5045058632" description="N-acetylmuramoyl-L-alanine amidase" evidence="4">
    <location>
        <begin position="24"/>
        <end position="410"/>
    </location>
</feature>
<dbReference type="EMBL" id="JBBGAZ010000001">
    <property type="protein sequence ID" value="MEJ5217135.1"/>
    <property type="molecule type" value="Genomic_DNA"/>
</dbReference>
<comment type="caution">
    <text evidence="6">The sequence shown here is derived from an EMBL/GenBank/DDBJ whole genome shotgun (WGS) entry which is preliminary data.</text>
</comment>
<dbReference type="Pfam" id="PF01520">
    <property type="entry name" value="Amidase_3"/>
    <property type="match status" value="1"/>
</dbReference>
<evidence type="ECO:0000313" key="6">
    <source>
        <dbReference type="EMBL" id="MEJ5217135.1"/>
    </source>
</evidence>
<proteinExistence type="predicted"/>
<sequence>MSRLRSFCLGLCALASLAAPASAQDFTALARVDVANSAISDARRGGVQIDLSLSQGLPWRIFTLDEPRRLVIDFREVDWTGVNADALDQAKNISDVRVGAFRPGWSRMVADLSVPMVLKTAEMKLGDGQGPVVLSVRLEAASAEDFSAKAGAPNDPRWDLPEAAITREDREAKPDWAPTVIVLDPGHGGIDPGAERGEWSEKQITLQFARELRDTLRRAGNFEIILTRREDTFVSLERRVAIAHEVAADIFISLHADTVLEGYAQGATVYTLSDEASDAASQYLAERHNRSDVLSGIDLTGTEDQVAEVLLDIARRETAPRSERLAKAMVLGMQGAVGELNKHPYRQGGFSVLKAADIPSVLIEIGFMSSERDLANITDPAWRQALANGIRDGLQAWVVADETARNLTNN</sequence>
<dbReference type="Pfam" id="PF11741">
    <property type="entry name" value="AMIN"/>
    <property type="match status" value="1"/>
</dbReference>
<dbReference type="CDD" id="cd02696">
    <property type="entry name" value="MurNAc-LAA"/>
    <property type="match status" value="1"/>
</dbReference>
<accession>A0ABU8QCK5</accession>
<protein>
    <recommendedName>
        <fullName evidence="2">N-acetylmuramoyl-L-alanine amidase</fullName>
        <ecNumber evidence="2">3.5.1.28</ecNumber>
    </recommendedName>
</protein>
<organism evidence="6 7">
    <name type="scientific">Cognatishimia coralii</name>
    <dbReference type="NCBI Taxonomy" id="3083254"/>
    <lineage>
        <taxon>Bacteria</taxon>
        <taxon>Pseudomonadati</taxon>
        <taxon>Pseudomonadota</taxon>
        <taxon>Alphaproteobacteria</taxon>
        <taxon>Rhodobacterales</taxon>
        <taxon>Paracoccaceae</taxon>
        <taxon>Cognatishimia</taxon>
    </lineage>
</organism>
<feature type="signal peptide" evidence="4">
    <location>
        <begin position="1"/>
        <end position="23"/>
    </location>
</feature>
<dbReference type="RefSeq" id="WP_339402171.1">
    <property type="nucleotide sequence ID" value="NZ_JBBGAZ010000001.1"/>
</dbReference>
<keyword evidence="3" id="KW-0378">Hydrolase</keyword>
<dbReference type="Gene3D" id="3.40.630.40">
    <property type="entry name" value="Zn-dependent exopeptidases"/>
    <property type="match status" value="1"/>
</dbReference>
<dbReference type="PANTHER" id="PTHR30404">
    <property type="entry name" value="N-ACETYLMURAMOYL-L-ALANINE AMIDASE"/>
    <property type="match status" value="1"/>
</dbReference>
<dbReference type="EC" id="3.5.1.28" evidence="2"/>
<dbReference type="Gene3D" id="2.60.40.3500">
    <property type="match status" value="1"/>
</dbReference>
<comment type="catalytic activity">
    <reaction evidence="1">
        <text>Hydrolyzes the link between N-acetylmuramoyl residues and L-amino acid residues in certain cell-wall glycopeptides.</text>
        <dbReference type="EC" id="3.5.1.28"/>
    </reaction>
</comment>
<evidence type="ECO:0000256" key="2">
    <source>
        <dbReference type="ARBA" id="ARBA00011901"/>
    </source>
</evidence>
<keyword evidence="7" id="KW-1185">Reference proteome</keyword>
<evidence type="ECO:0000256" key="1">
    <source>
        <dbReference type="ARBA" id="ARBA00001561"/>
    </source>
</evidence>
<keyword evidence="4" id="KW-0732">Signal</keyword>
<reference evidence="6 7" key="1">
    <citation type="submission" date="2024-03" db="EMBL/GenBank/DDBJ databases">
        <title>Cognatishimia coralii sp. nov., a marine bacterium isolated from coral surrounding seawater.</title>
        <authorList>
            <person name="Liu X."/>
            <person name="Liu S."/>
            <person name="Sun H."/>
            <person name="Zhang Y."/>
        </authorList>
    </citation>
    <scope>NUCLEOTIDE SEQUENCE [LARGE SCALE GENOMIC DNA]</scope>
    <source>
        <strain evidence="6 7">D5M38</strain>
    </source>
</reference>
<dbReference type="Proteomes" id="UP001368270">
    <property type="component" value="Unassembled WGS sequence"/>
</dbReference>
<dbReference type="InterPro" id="IPR050695">
    <property type="entry name" value="N-acetylmuramoyl_amidase_3"/>
</dbReference>
<evidence type="ECO:0000256" key="4">
    <source>
        <dbReference type="SAM" id="SignalP"/>
    </source>
</evidence>
<evidence type="ECO:0000256" key="3">
    <source>
        <dbReference type="ARBA" id="ARBA00022801"/>
    </source>
</evidence>